<dbReference type="OrthoDB" id="3164835at2759"/>
<keyword evidence="4" id="KW-1185">Reference proteome</keyword>
<evidence type="ECO:0000313" key="4">
    <source>
        <dbReference type="Proteomes" id="UP000076532"/>
    </source>
</evidence>
<evidence type="ECO:0000313" key="2">
    <source>
        <dbReference type="EMBL" id="KZP08741.1"/>
    </source>
</evidence>
<name>A0A165XP46_9AGAM</name>
<accession>A0A165XP46</accession>
<evidence type="ECO:0000313" key="3">
    <source>
        <dbReference type="EMBL" id="KZP08745.1"/>
    </source>
</evidence>
<dbReference type="Pfam" id="PF00651">
    <property type="entry name" value="BTB"/>
    <property type="match status" value="1"/>
</dbReference>
<dbReference type="InterPro" id="IPR011333">
    <property type="entry name" value="SKP1/BTB/POZ_sf"/>
</dbReference>
<protein>
    <recommendedName>
        <fullName evidence="1">BTB domain-containing protein</fullName>
    </recommendedName>
</protein>
<evidence type="ECO:0000259" key="1">
    <source>
        <dbReference type="Pfam" id="PF00651"/>
    </source>
</evidence>
<sequence length="312" mass="35552">MSSDSTKLVNPISPVFFINSKANVIVRSSDDIDFYVSRYLLSYASPVFEGMFSIPSPPNPEDSDETKDGLPVLKLAEDSRILERILLLCYPMNLVEDVFVRDMEDAASLLLALEKYNMVDSGKRLRRLLLESPFLRADPMHAFAVGSRLKHTEIMKLAARYLSDDIFDHPHHENPDYENFTYLQLVKGRNYRKKCAQAVRTAVKEMEIKGDALFAFTSGDKHKDTCRHKIGSHMWFNWWPTYFFRVKEALEKNPCGPAAMDSSHRVAVMNKITEAGCATCSAMVVRDLPRFSAAFSECIEEEIAKVELDMGW</sequence>
<dbReference type="EMBL" id="KV417715">
    <property type="protein sequence ID" value="KZP08745.1"/>
    <property type="molecule type" value="Genomic_DNA"/>
</dbReference>
<organism evidence="3 4">
    <name type="scientific">Athelia psychrophila</name>
    <dbReference type="NCBI Taxonomy" id="1759441"/>
    <lineage>
        <taxon>Eukaryota</taxon>
        <taxon>Fungi</taxon>
        <taxon>Dikarya</taxon>
        <taxon>Basidiomycota</taxon>
        <taxon>Agaricomycotina</taxon>
        <taxon>Agaricomycetes</taxon>
        <taxon>Agaricomycetidae</taxon>
        <taxon>Atheliales</taxon>
        <taxon>Atheliaceae</taxon>
        <taxon>Athelia</taxon>
    </lineage>
</organism>
<dbReference type="Gene3D" id="3.30.710.10">
    <property type="entry name" value="Potassium Channel Kv1.1, Chain A"/>
    <property type="match status" value="1"/>
</dbReference>
<proteinExistence type="predicted"/>
<gene>
    <name evidence="2" type="ORF">FIBSPDRAFT_1052237</name>
    <name evidence="3" type="ORF">FIBSPDRAFT_1052241</name>
</gene>
<reference evidence="3 4" key="1">
    <citation type="journal article" date="2016" name="Mol. Biol. Evol.">
        <title>Comparative Genomics of Early-Diverging Mushroom-Forming Fungi Provides Insights into the Origins of Lignocellulose Decay Capabilities.</title>
        <authorList>
            <person name="Nagy L.G."/>
            <person name="Riley R."/>
            <person name="Tritt A."/>
            <person name="Adam C."/>
            <person name="Daum C."/>
            <person name="Floudas D."/>
            <person name="Sun H."/>
            <person name="Yadav J.S."/>
            <person name="Pangilinan J."/>
            <person name="Larsson K.H."/>
            <person name="Matsuura K."/>
            <person name="Barry K."/>
            <person name="Labutti K."/>
            <person name="Kuo R."/>
            <person name="Ohm R.A."/>
            <person name="Bhattacharya S.S."/>
            <person name="Shirouzu T."/>
            <person name="Yoshinaga Y."/>
            <person name="Martin F.M."/>
            <person name="Grigoriev I.V."/>
            <person name="Hibbett D.S."/>
        </authorList>
    </citation>
    <scope>NUCLEOTIDE SEQUENCE [LARGE SCALE GENOMIC DNA]</scope>
    <source>
        <strain evidence="3 4">CBS 109695</strain>
    </source>
</reference>
<feature type="domain" description="BTB" evidence="1">
    <location>
        <begin position="23"/>
        <end position="125"/>
    </location>
</feature>
<dbReference type="Proteomes" id="UP000076532">
    <property type="component" value="Unassembled WGS sequence"/>
</dbReference>
<dbReference type="InterPro" id="IPR000210">
    <property type="entry name" value="BTB/POZ_dom"/>
</dbReference>
<dbReference type="AlphaFoldDB" id="A0A165XP46"/>
<dbReference type="EMBL" id="KV417715">
    <property type="protein sequence ID" value="KZP08741.1"/>
    <property type="molecule type" value="Genomic_DNA"/>
</dbReference>